<gene>
    <name evidence="2" type="primary">RvY_07737</name>
    <name evidence="2" type="synonym">RvY_07737.1</name>
    <name evidence="2" type="ORF">RvY_07737-1</name>
</gene>
<keyword evidence="1" id="KW-1133">Transmembrane helix</keyword>
<evidence type="ECO:0000313" key="2">
    <source>
        <dbReference type="EMBL" id="GAU96267.1"/>
    </source>
</evidence>
<organism evidence="2 3">
    <name type="scientific">Ramazzottius varieornatus</name>
    <name type="common">Water bear</name>
    <name type="synonym">Tardigrade</name>
    <dbReference type="NCBI Taxonomy" id="947166"/>
    <lineage>
        <taxon>Eukaryota</taxon>
        <taxon>Metazoa</taxon>
        <taxon>Ecdysozoa</taxon>
        <taxon>Tardigrada</taxon>
        <taxon>Eutardigrada</taxon>
        <taxon>Parachela</taxon>
        <taxon>Hypsibioidea</taxon>
        <taxon>Ramazzottiidae</taxon>
        <taxon>Ramazzottius</taxon>
    </lineage>
</organism>
<feature type="transmembrane region" description="Helical" evidence="1">
    <location>
        <begin position="130"/>
        <end position="153"/>
    </location>
</feature>
<keyword evidence="1" id="KW-0472">Membrane</keyword>
<sequence>MANKKMFIVARRFSDGRLHTFAVITFFAEPGNHTPFGWLRESGRMDDALLDAKLLRASGLVHAVWLADIPVHPTNNHGHPSIGNSPPGKRNFGSVLWIFYQVTQGEMFLFWGAFGFRKTNLVSSLNKQCAAIMIVLLPIILPPQIVSSILAYLQRWTLTDGMLNRGRLRSGNPFRHCPRKSAMDGSFRETLSRVFPERPVGQRSR</sequence>
<comment type="caution">
    <text evidence="2">The sequence shown here is derived from an EMBL/GenBank/DDBJ whole genome shotgun (WGS) entry which is preliminary data.</text>
</comment>
<dbReference type="AlphaFoldDB" id="A0A1D1V9A7"/>
<dbReference type="Proteomes" id="UP000186922">
    <property type="component" value="Unassembled WGS sequence"/>
</dbReference>
<reference evidence="2 3" key="1">
    <citation type="journal article" date="2016" name="Nat. Commun.">
        <title>Extremotolerant tardigrade genome and improved radiotolerance of human cultured cells by tardigrade-unique protein.</title>
        <authorList>
            <person name="Hashimoto T."/>
            <person name="Horikawa D.D."/>
            <person name="Saito Y."/>
            <person name="Kuwahara H."/>
            <person name="Kozuka-Hata H."/>
            <person name="Shin-I T."/>
            <person name="Minakuchi Y."/>
            <person name="Ohishi K."/>
            <person name="Motoyama A."/>
            <person name="Aizu T."/>
            <person name="Enomoto A."/>
            <person name="Kondo K."/>
            <person name="Tanaka S."/>
            <person name="Hara Y."/>
            <person name="Koshikawa S."/>
            <person name="Sagara H."/>
            <person name="Miura T."/>
            <person name="Yokobori S."/>
            <person name="Miyagawa K."/>
            <person name="Suzuki Y."/>
            <person name="Kubo T."/>
            <person name="Oyama M."/>
            <person name="Kohara Y."/>
            <person name="Fujiyama A."/>
            <person name="Arakawa K."/>
            <person name="Katayama T."/>
            <person name="Toyoda A."/>
            <person name="Kunieda T."/>
        </authorList>
    </citation>
    <scope>NUCLEOTIDE SEQUENCE [LARGE SCALE GENOMIC DNA]</scope>
    <source>
        <strain evidence="2 3">YOKOZUNA-1</strain>
    </source>
</reference>
<evidence type="ECO:0000313" key="3">
    <source>
        <dbReference type="Proteomes" id="UP000186922"/>
    </source>
</evidence>
<accession>A0A1D1V9A7</accession>
<name>A0A1D1V9A7_RAMVA</name>
<keyword evidence="1" id="KW-0812">Transmembrane</keyword>
<protein>
    <submittedName>
        <fullName evidence="2">Uncharacterized protein</fullName>
    </submittedName>
</protein>
<feature type="transmembrane region" description="Helical" evidence="1">
    <location>
        <begin position="95"/>
        <end position="114"/>
    </location>
</feature>
<proteinExistence type="predicted"/>
<keyword evidence="3" id="KW-1185">Reference proteome</keyword>
<evidence type="ECO:0000256" key="1">
    <source>
        <dbReference type="SAM" id="Phobius"/>
    </source>
</evidence>
<dbReference type="EMBL" id="BDGG01000003">
    <property type="protein sequence ID" value="GAU96267.1"/>
    <property type="molecule type" value="Genomic_DNA"/>
</dbReference>